<accession>A0A2W1JGL4</accession>
<organism evidence="4 5">
    <name type="scientific">Acaryochloris thomasi RCC1774</name>
    <dbReference type="NCBI Taxonomy" id="1764569"/>
    <lineage>
        <taxon>Bacteria</taxon>
        <taxon>Bacillati</taxon>
        <taxon>Cyanobacteriota</taxon>
        <taxon>Cyanophyceae</taxon>
        <taxon>Acaryochloridales</taxon>
        <taxon>Acaryochloridaceae</taxon>
        <taxon>Acaryochloris</taxon>
        <taxon>Acaryochloris thomasi</taxon>
    </lineage>
</organism>
<comment type="caution">
    <text evidence="4">The sequence shown here is derived from an EMBL/GenBank/DDBJ whole genome shotgun (WGS) entry which is preliminary data.</text>
</comment>
<dbReference type="GO" id="GO:0031216">
    <property type="term" value="F:neopullulanase activity"/>
    <property type="evidence" value="ECO:0007669"/>
    <property type="project" value="UniProtKB-EC"/>
</dbReference>
<dbReference type="InterPro" id="IPR017853">
    <property type="entry name" value="GH"/>
</dbReference>
<feature type="domain" description="Glycosyl hydrolase family 13 catalytic" evidence="3">
    <location>
        <begin position="16"/>
        <end position="394"/>
    </location>
</feature>
<sequence>MDIQTPTWVKHAVFYQIFPDRLARGSEVAQHRWTANWEDWHAPPTLQGYKGGDLWGVIETLDYLQDLGITALYLTPIFQSACNHRYHTHDYYQVDPILGGNVALKALLDAAHDRQLKVVLDGVFNHASRGFYFFSDILENGPNSPWVDWFRIDKWPLSAYDGSLPANYKSWIDNRALPTFNHDNPQVREYIMQVGEYWIEFGIDGWRLDVPFEVKTPGFWQEFRDRIKALNSEAYIVGEVWQDARQWLDGTQFDGVMNYLFTGPTIAFTGGDRVEKRYVEAPDYTAVPSLSAAEYGHKIQELLILYPWEIQLTQLNSLASHDTARLLTIAGEDKATVKLATLLLLTFPGAPCIYYGDEVGLPGGLDPDSRRSFPEPADWDRDLLEQHRQLIALRHQYPALRIGRYQLLQTDGDIYVFARILEAEALIVAVNIGPETATTTIGLTPLGEGICPNKIVYGQVQVEESKDERMEWSEQKLILRIPARSGCVLAADSA</sequence>
<keyword evidence="1 4" id="KW-0378">Hydrolase</keyword>
<dbReference type="Pfam" id="PF22026">
    <property type="entry name" value="Alpha-amylase_C_2"/>
    <property type="match status" value="1"/>
</dbReference>
<dbReference type="AlphaFoldDB" id="A0A2W1JGL4"/>
<keyword evidence="5" id="KW-1185">Reference proteome</keyword>
<protein>
    <submittedName>
        <fullName evidence="4">Neopullulanase</fullName>
        <ecNumber evidence="4">3.2.1.135</ecNumber>
    </submittedName>
</protein>
<dbReference type="SUPFAM" id="SSF51445">
    <property type="entry name" value="(Trans)glycosidases"/>
    <property type="match status" value="1"/>
</dbReference>
<dbReference type="RefSeq" id="WP_110986671.1">
    <property type="nucleotide sequence ID" value="NZ_CAWNWM010000008.1"/>
</dbReference>
<dbReference type="PANTHER" id="PTHR10357:SF210">
    <property type="entry name" value="MALTODEXTRIN GLUCOSIDASE"/>
    <property type="match status" value="1"/>
</dbReference>
<dbReference type="Proteomes" id="UP000248857">
    <property type="component" value="Unassembled WGS sequence"/>
</dbReference>
<dbReference type="SMART" id="SM00642">
    <property type="entry name" value="Aamy"/>
    <property type="match status" value="1"/>
</dbReference>
<evidence type="ECO:0000256" key="1">
    <source>
        <dbReference type="ARBA" id="ARBA00022801"/>
    </source>
</evidence>
<dbReference type="GO" id="GO:0005975">
    <property type="term" value="P:carbohydrate metabolic process"/>
    <property type="evidence" value="ECO:0007669"/>
    <property type="project" value="InterPro"/>
</dbReference>
<evidence type="ECO:0000313" key="4">
    <source>
        <dbReference type="EMBL" id="PZD72740.1"/>
    </source>
</evidence>
<evidence type="ECO:0000259" key="3">
    <source>
        <dbReference type="SMART" id="SM00642"/>
    </source>
</evidence>
<dbReference type="Pfam" id="PF00128">
    <property type="entry name" value="Alpha-amylase"/>
    <property type="match status" value="1"/>
</dbReference>
<reference evidence="4 5" key="1">
    <citation type="journal article" date="2018" name="Sci. Rep.">
        <title>A novel species of the marine cyanobacterium Acaryochloris with a unique pigment content and lifestyle.</title>
        <authorList>
            <person name="Partensky F."/>
            <person name="Six C."/>
            <person name="Ratin M."/>
            <person name="Garczarek L."/>
            <person name="Vaulot D."/>
            <person name="Probert I."/>
            <person name="Calteau A."/>
            <person name="Gourvil P."/>
            <person name="Marie D."/>
            <person name="Grebert T."/>
            <person name="Bouchier C."/>
            <person name="Le Panse S."/>
            <person name="Gachenot M."/>
            <person name="Rodriguez F."/>
            <person name="Garrido J.L."/>
        </authorList>
    </citation>
    <scope>NUCLEOTIDE SEQUENCE [LARGE SCALE GENOMIC DNA]</scope>
    <source>
        <strain evidence="4 5">RCC1774</strain>
    </source>
</reference>
<evidence type="ECO:0000256" key="2">
    <source>
        <dbReference type="ARBA" id="ARBA00023295"/>
    </source>
</evidence>
<dbReference type="EMBL" id="PQWO01000008">
    <property type="protein sequence ID" value="PZD72740.1"/>
    <property type="molecule type" value="Genomic_DNA"/>
</dbReference>
<gene>
    <name evidence="4" type="primary">nplT</name>
    <name evidence="4" type="ORF">C1752_03220</name>
</gene>
<dbReference type="InterPro" id="IPR054174">
    <property type="entry name" value="Alpha-amylase-like_C"/>
</dbReference>
<dbReference type="Gene3D" id="2.60.40.1180">
    <property type="entry name" value="Golgi alpha-mannosidase II"/>
    <property type="match status" value="1"/>
</dbReference>
<name>A0A2W1JGL4_9CYAN</name>
<keyword evidence="2 4" id="KW-0326">Glycosidase</keyword>
<dbReference type="CDD" id="cd11338">
    <property type="entry name" value="AmyAc_CMD"/>
    <property type="match status" value="1"/>
</dbReference>
<dbReference type="EC" id="3.2.1.135" evidence="4"/>
<dbReference type="OrthoDB" id="9805159at2"/>
<evidence type="ECO:0000313" key="5">
    <source>
        <dbReference type="Proteomes" id="UP000248857"/>
    </source>
</evidence>
<proteinExistence type="predicted"/>
<dbReference type="InterPro" id="IPR013780">
    <property type="entry name" value="Glyco_hydro_b"/>
</dbReference>
<dbReference type="InterPro" id="IPR006047">
    <property type="entry name" value="GH13_cat_dom"/>
</dbReference>
<dbReference type="PANTHER" id="PTHR10357">
    <property type="entry name" value="ALPHA-AMYLASE FAMILY MEMBER"/>
    <property type="match status" value="1"/>
</dbReference>
<dbReference type="Gene3D" id="3.20.20.80">
    <property type="entry name" value="Glycosidases"/>
    <property type="match status" value="1"/>
</dbReference>
<dbReference type="SUPFAM" id="SSF51011">
    <property type="entry name" value="Glycosyl hydrolase domain"/>
    <property type="match status" value="1"/>
</dbReference>